<reference evidence="2" key="1">
    <citation type="submission" date="2014-10" db="EMBL/GenBank/DDBJ databases">
        <authorList>
            <person name="King R."/>
        </authorList>
    </citation>
    <scope>NUCLEOTIDE SEQUENCE [LARGE SCALE GENOMIC DNA]</scope>
    <source>
        <strain evidence="2">A3/5</strain>
    </source>
</reference>
<accession>A0A2L2TWY1</accession>
<dbReference type="AlphaFoldDB" id="A0A2L2TWY1"/>
<evidence type="ECO:0000313" key="2">
    <source>
        <dbReference type="Proteomes" id="UP000245910"/>
    </source>
</evidence>
<protein>
    <submittedName>
        <fullName evidence="1">Uncharacterized protein</fullName>
    </submittedName>
</protein>
<keyword evidence="2" id="KW-1185">Reference proteome</keyword>
<evidence type="ECO:0000313" key="1">
    <source>
        <dbReference type="EMBL" id="CEI66300.1"/>
    </source>
</evidence>
<name>A0A2L2TWY1_9HYPO</name>
<sequence length="124" mass="13828">MVTPLQIIHLEQGPVLPIVKLLLDLCVDPNADIHIRGQDTVGHARQDGNSSEYLTDDIGSAVELMVQRGARVHGTFRVSSRQFLGLADILDGIRLPQHCRSRVDEAVESRGPERTFLSRMFGWN</sequence>
<proteinExistence type="predicted"/>
<organism evidence="1 2">
    <name type="scientific">Fusarium venenatum</name>
    <dbReference type="NCBI Taxonomy" id="56646"/>
    <lineage>
        <taxon>Eukaryota</taxon>
        <taxon>Fungi</taxon>
        <taxon>Dikarya</taxon>
        <taxon>Ascomycota</taxon>
        <taxon>Pezizomycotina</taxon>
        <taxon>Sordariomycetes</taxon>
        <taxon>Hypocreomycetidae</taxon>
        <taxon>Hypocreales</taxon>
        <taxon>Nectriaceae</taxon>
        <taxon>Fusarium</taxon>
    </lineage>
</organism>
<dbReference type="EMBL" id="LN649229">
    <property type="protein sequence ID" value="CEI66300.1"/>
    <property type="molecule type" value="Genomic_DNA"/>
</dbReference>
<dbReference type="Proteomes" id="UP000245910">
    <property type="component" value="Chromosome I"/>
</dbReference>
<dbReference type="STRING" id="56646.A0A2L2TWY1"/>